<evidence type="ECO:0000313" key="2">
    <source>
        <dbReference type="EMBL" id="KAH0557856.1"/>
    </source>
</evidence>
<feature type="region of interest" description="Disordered" evidence="1">
    <location>
        <begin position="23"/>
        <end position="47"/>
    </location>
</feature>
<reference evidence="2 3" key="1">
    <citation type="journal article" date="2021" name="J. Hered.">
        <title>A chromosome-level genome assembly of the parasitoid wasp, Cotesia glomerata (Hymenoptera: Braconidae).</title>
        <authorList>
            <person name="Pinto B.J."/>
            <person name="Weis J.J."/>
            <person name="Gamble T."/>
            <person name="Ode P.J."/>
            <person name="Paul R."/>
            <person name="Zaspel J.M."/>
        </authorList>
    </citation>
    <scope>NUCLEOTIDE SEQUENCE [LARGE SCALE GENOMIC DNA]</scope>
    <source>
        <strain evidence="2">CgM1</strain>
    </source>
</reference>
<sequence>MWNSILPRLQLLSVLALKNEKEGPGKASRELDGRSGCKGINPEGRTPFSVPTLSFWSDSADGRSSARSGGGGSAKNLLVLLIN</sequence>
<name>A0AAV7IU68_COTGL</name>
<organism evidence="2 3">
    <name type="scientific">Cotesia glomerata</name>
    <name type="common">Lepidopteran parasitic wasp</name>
    <name type="synonym">Apanteles glomeratus</name>
    <dbReference type="NCBI Taxonomy" id="32391"/>
    <lineage>
        <taxon>Eukaryota</taxon>
        <taxon>Metazoa</taxon>
        <taxon>Ecdysozoa</taxon>
        <taxon>Arthropoda</taxon>
        <taxon>Hexapoda</taxon>
        <taxon>Insecta</taxon>
        <taxon>Pterygota</taxon>
        <taxon>Neoptera</taxon>
        <taxon>Endopterygota</taxon>
        <taxon>Hymenoptera</taxon>
        <taxon>Apocrita</taxon>
        <taxon>Ichneumonoidea</taxon>
        <taxon>Braconidae</taxon>
        <taxon>Microgastrinae</taxon>
        <taxon>Cotesia</taxon>
    </lineage>
</organism>
<dbReference type="AlphaFoldDB" id="A0AAV7IU68"/>
<protein>
    <submittedName>
        <fullName evidence="2">Uncharacterized protein</fullName>
    </submittedName>
</protein>
<keyword evidence="3" id="KW-1185">Reference proteome</keyword>
<dbReference type="Proteomes" id="UP000826195">
    <property type="component" value="Unassembled WGS sequence"/>
</dbReference>
<proteinExistence type="predicted"/>
<evidence type="ECO:0000313" key="3">
    <source>
        <dbReference type="Proteomes" id="UP000826195"/>
    </source>
</evidence>
<dbReference type="EMBL" id="JAHXZJ010000747">
    <property type="protein sequence ID" value="KAH0557856.1"/>
    <property type="molecule type" value="Genomic_DNA"/>
</dbReference>
<feature type="compositionally biased region" description="Basic and acidic residues" evidence="1">
    <location>
        <begin position="23"/>
        <end position="35"/>
    </location>
</feature>
<accession>A0AAV7IU68</accession>
<evidence type="ECO:0000256" key="1">
    <source>
        <dbReference type="SAM" id="MobiDB-lite"/>
    </source>
</evidence>
<gene>
    <name evidence="2" type="ORF">KQX54_012379</name>
</gene>
<comment type="caution">
    <text evidence="2">The sequence shown here is derived from an EMBL/GenBank/DDBJ whole genome shotgun (WGS) entry which is preliminary data.</text>
</comment>